<accession>A0A9P8XQ63</accession>
<organism evidence="9 10">
    <name type="scientific">Microdochium trichocladiopsis</name>
    <dbReference type="NCBI Taxonomy" id="1682393"/>
    <lineage>
        <taxon>Eukaryota</taxon>
        <taxon>Fungi</taxon>
        <taxon>Dikarya</taxon>
        <taxon>Ascomycota</taxon>
        <taxon>Pezizomycotina</taxon>
        <taxon>Sordariomycetes</taxon>
        <taxon>Xylariomycetidae</taxon>
        <taxon>Xylariales</taxon>
        <taxon>Microdochiaceae</taxon>
        <taxon>Microdochium</taxon>
    </lineage>
</organism>
<evidence type="ECO:0000256" key="4">
    <source>
        <dbReference type="ARBA" id="ARBA00022692"/>
    </source>
</evidence>
<evidence type="ECO:0000256" key="2">
    <source>
        <dbReference type="ARBA" id="ARBA00005262"/>
    </source>
</evidence>
<dbReference type="GO" id="GO:0005886">
    <property type="term" value="C:plasma membrane"/>
    <property type="evidence" value="ECO:0007669"/>
    <property type="project" value="UniProtKB-SubCell"/>
</dbReference>
<keyword evidence="5 8" id="KW-1133">Transmembrane helix</keyword>
<keyword evidence="6 8" id="KW-0472">Membrane</keyword>
<sequence>MNRDWDQTFEKLGRKAADVLKVNWHLGFTAFGGPPVHFKIFHDKFVRKLKWIDEQMYQELFSICQARSGPASTKMLYCINLIHGGIFGALSSFFIWSLPGALGMFGLAVDVASIGDTLPRALSQKAITDPLTRILVFLAASAGMLYNALWYFPVLMAAAGCAAIVHDYRWIHRPLRRVRRAVFRNRTPDPEPGLHQEIVAAPPPPAGQETAPKRPSTEGETSAGPSTLEAHELQILGEANPAAEASERESDARVIPQEYRLDFSWKVGASIIGVFFLSFIVVMVLRGVIANQPILYNLFANLYLAGTIIFGGGPVVIPLLREYIVAEGWFSPKLLVDEHLQRIQFLRTATSGEVDRNAQRTAEGLRARYEQQRDQARTRGKKTHQEKNKKIQALEDRIRELEVDNHALEDDKSELKATIQSANRQSDSLREACSEALKSLTIIAGGTWLAQSIKFRAPKRLGVNYKPPGQP</sequence>
<evidence type="ECO:0000256" key="6">
    <source>
        <dbReference type="ARBA" id="ARBA00023136"/>
    </source>
</evidence>
<evidence type="ECO:0000256" key="3">
    <source>
        <dbReference type="ARBA" id="ARBA00022475"/>
    </source>
</evidence>
<feature type="region of interest" description="Disordered" evidence="7">
    <location>
        <begin position="186"/>
        <end position="224"/>
    </location>
</feature>
<feature type="transmembrane region" description="Helical" evidence="8">
    <location>
        <begin position="152"/>
        <end position="171"/>
    </location>
</feature>
<proteinExistence type="inferred from homology"/>
<dbReference type="PANTHER" id="PTHR33567">
    <property type="entry name" value="CHROMATE ION TRANSPORTER (EUROFUNG)"/>
    <property type="match status" value="1"/>
</dbReference>
<evidence type="ECO:0000256" key="8">
    <source>
        <dbReference type="SAM" id="Phobius"/>
    </source>
</evidence>
<reference evidence="9" key="1">
    <citation type="journal article" date="2021" name="Nat. Commun.">
        <title>Genetic determinants of endophytism in the Arabidopsis root mycobiome.</title>
        <authorList>
            <person name="Mesny F."/>
            <person name="Miyauchi S."/>
            <person name="Thiergart T."/>
            <person name="Pickel B."/>
            <person name="Atanasova L."/>
            <person name="Karlsson M."/>
            <person name="Huettel B."/>
            <person name="Barry K.W."/>
            <person name="Haridas S."/>
            <person name="Chen C."/>
            <person name="Bauer D."/>
            <person name="Andreopoulos W."/>
            <person name="Pangilinan J."/>
            <person name="LaButti K."/>
            <person name="Riley R."/>
            <person name="Lipzen A."/>
            <person name="Clum A."/>
            <person name="Drula E."/>
            <person name="Henrissat B."/>
            <person name="Kohler A."/>
            <person name="Grigoriev I.V."/>
            <person name="Martin F.M."/>
            <person name="Hacquard S."/>
        </authorList>
    </citation>
    <scope>NUCLEOTIDE SEQUENCE</scope>
    <source>
        <strain evidence="9">MPI-CAGE-CH-0230</strain>
    </source>
</reference>
<evidence type="ECO:0000256" key="7">
    <source>
        <dbReference type="SAM" id="MobiDB-lite"/>
    </source>
</evidence>
<dbReference type="AlphaFoldDB" id="A0A9P8XQ63"/>
<evidence type="ECO:0000313" key="10">
    <source>
        <dbReference type="Proteomes" id="UP000756346"/>
    </source>
</evidence>
<dbReference type="Proteomes" id="UP000756346">
    <property type="component" value="Unassembled WGS sequence"/>
</dbReference>
<keyword evidence="3" id="KW-1003">Cell membrane</keyword>
<feature type="transmembrane region" description="Helical" evidence="8">
    <location>
        <begin position="295"/>
        <end position="320"/>
    </location>
</feature>
<comment type="subcellular location">
    <subcellularLocation>
        <location evidence="1">Cell membrane</location>
        <topology evidence="1">Multi-pass membrane protein</topology>
    </subcellularLocation>
</comment>
<feature type="transmembrane region" description="Helical" evidence="8">
    <location>
        <begin position="75"/>
        <end position="95"/>
    </location>
</feature>
<evidence type="ECO:0000256" key="5">
    <source>
        <dbReference type="ARBA" id="ARBA00022989"/>
    </source>
</evidence>
<dbReference type="EMBL" id="JAGTJQ010000016">
    <property type="protein sequence ID" value="KAH7010841.1"/>
    <property type="molecule type" value="Genomic_DNA"/>
</dbReference>
<dbReference type="InterPro" id="IPR003370">
    <property type="entry name" value="Chromate_transpt"/>
</dbReference>
<dbReference type="GeneID" id="70189419"/>
<dbReference type="PANTHER" id="PTHR33567:SF3">
    <property type="entry name" value="CHROMATE ION TRANSPORTER (EUROFUNG)"/>
    <property type="match status" value="1"/>
</dbReference>
<keyword evidence="4 8" id="KW-0812">Transmembrane</keyword>
<name>A0A9P8XQ63_9PEZI</name>
<feature type="region of interest" description="Disordered" evidence="7">
    <location>
        <begin position="361"/>
        <end position="389"/>
    </location>
</feature>
<evidence type="ECO:0000313" key="9">
    <source>
        <dbReference type="EMBL" id="KAH7010841.1"/>
    </source>
</evidence>
<protein>
    <submittedName>
        <fullName evidence="9">Uncharacterized protein</fullName>
    </submittedName>
</protein>
<dbReference type="RefSeq" id="XP_046004326.1">
    <property type="nucleotide sequence ID" value="XM_046159873.1"/>
</dbReference>
<dbReference type="OrthoDB" id="2160638at2759"/>
<keyword evidence="10" id="KW-1185">Reference proteome</keyword>
<comment type="caution">
    <text evidence="9">The sequence shown here is derived from an EMBL/GenBank/DDBJ whole genome shotgun (WGS) entry which is preliminary data.</text>
</comment>
<gene>
    <name evidence="9" type="ORF">B0I36DRAFT_370130</name>
</gene>
<feature type="transmembrane region" description="Helical" evidence="8">
    <location>
        <begin position="267"/>
        <end position="289"/>
    </location>
</feature>
<dbReference type="GO" id="GO:0015109">
    <property type="term" value="F:chromate transmembrane transporter activity"/>
    <property type="evidence" value="ECO:0007669"/>
    <property type="project" value="InterPro"/>
</dbReference>
<dbReference type="Pfam" id="PF02417">
    <property type="entry name" value="Chromate_transp"/>
    <property type="match status" value="1"/>
</dbReference>
<comment type="similarity">
    <text evidence="2">Belongs to the chromate ion transporter (CHR) (TC 2.A.51) family.</text>
</comment>
<evidence type="ECO:0000256" key="1">
    <source>
        <dbReference type="ARBA" id="ARBA00004651"/>
    </source>
</evidence>